<accession>A0ABV6L7X7</accession>
<comment type="caution">
    <text evidence="1">The sequence shown here is derived from an EMBL/GenBank/DDBJ whole genome shotgun (WGS) entry which is preliminary data.</text>
</comment>
<evidence type="ECO:0000313" key="1">
    <source>
        <dbReference type="EMBL" id="MFC0515535.1"/>
    </source>
</evidence>
<organism evidence="1 2">
    <name type="scientific">Mucilaginibacter angelicae</name>
    <dbReference type="NCBI Taxonomy" id="869718"/>
    <lineage>
        <taxon>Bacteria</taxon>
        <taxon>Pseudomonadati</taxon>
        <taxon>Bacteroidota</taxon>
        <taxon>Sphingobacteriia</taxon>
        <taxon>Sphingobacteriales</taxon>
        <taxon>Sphingobacteriaceae</taxon>
        <taxon>Mucilaginibacter</taxon>
    </lineage>
</organism>
<dbReference type="Proteomes" id="UP001589828">
    <property type="component" value="Unassembled WGS sequence"/>
</dbReference>
<sequence length="200" mass="22855">MMCKPVGRYPGFHKIEIIAELEIPVIRQSVLRAIKSNCAHEAHIENNGTFSRFIPPNVYTPDSVLIRKLSGSSLVVSFYSNAWRTYGLKYLWEVNELQSVICDLGGQLMLVEPNEPEVVPASDIGGYGLNLHFYFNPMDIVADRFRIYPKDFPDHNSNPGEKKHIVRLADYLIDTFYKVVLSHINIRRDPGIRSSELQYA</sequence>
<evidence type="ECO:0000313" key="2">
    <source>
        <dbReference type="Proteomes" id="UP001589828"/>
    </source>
</evidence>
<keyword evidence="2" id="KW-1185">Reference proteome</keyword>
<proteinExistence type="predicted"/>
<dbReference type="EMBL" id="JBHLTS010000022">
    <property type="protein sequence ID" value="MFC0515535.1"/>
    <property type="molecule type" value="Genomic_DNA"/>
</dbReference>
<dbReference type="RefSeq" id="WP_377023354.1">
    <property type="nucleotide sequence ID" value="NZ_JBHLTS010000022.1"/>
</dbReference>
<protein>
    <submittedName>
        <fullName evidence="1">Uncharacterized protein</fullName>
    </submittedName>
</protein>
<reference evidence="1 2" key="1">
    <citation type="submission" date="2024-09" db="EMBL/GenBank/DDBJ databases">
        <authorList>
            <person name="Sun Q."/>
            <person name="Mori K."/>
        </authorList>
    </citation>
    <scope>NUCLEOTIDE SEQUENCE [LARGE SCALE GENOMIC DNA]</scope>
    <source>
        <strain evidence="1 2">NCAIM B.02415</strain>
    </source>
</reference>
<gene>
    <name evidence="1" type="ORF">ACFFGT_15050</name>
</gene>
<name>A0ABV6L7X7_9SPHI</name>